<feature type="region of interest" description="Disordered" evidence="1">
    <location>
        <begin position="219"/>
        <end position="251"/>
    </location>
</feature>
<protein>
    <submittedName>
        <fullName evidence="2">Uncharacterized protein</fullName>
    </submittedName>
</protein>
<feature type="compositionally biased region" description="Polar residues" evidence="1">
    <location>
        <begin position="241"/>
        <end position="251"/>
    </location>
</feature>
<reference evidence="2 3" key="1">
    <citation type="journal article" date="2016" name="Sci. Rep.">
        <title>Insights into Adaptations to a Near-Obligate Nematode Endoparasitic Lifestyle from the Finished Genome of Drechmeria coniospora.</title>
        <authorList>
            <person name="Zhang L."/>
            <person name="Zhou Z."/>
            <person name="Guo Q."/>
            <person name="Fokkens L."/>
            <person name="Miskei M."/>
            <person name="Pocsi I."/>
            <person name="Zhang W."/>
            <person name="Chen M."/>
            <person name="Wang L."/>
            <person name="Sun Y."/>
            <person name="Donzelli B.G."/>
            <person name="Gibson D.M."/>
            <person name="Nelson D.R."/>
            <person name="Luo J.G."/>
            <person name="Rep M."/>
            <person name="Liu H."/>
            <person name="Yang S."/>
            <person name="Wang J."/>
            <person name="Krasnoff S.B."/>
            <person name="Xu Y."/>
            <person name="Molnar I."/>
            <person name="Lin M."/>
        </authorList>
    </citation>
    <scope>NUCLEOTIDE SEQUENCE [LARGE SCALE GENOMIC DNA]</scope>
    <source>
        <strain evidence="2 3">ARSEF 6962</strain>
    </source>
</reference>
<comment type="caution">
    <text evidence="2">The sequence shown here is derived from an EMBL/GenBank/DDBJ whole genome shotgun (WGS) entry which is preliminary data.</text>
</comment>
<dbReference type="GeneID" id="63714547"/>
<feature type="region of interest" description="Disordered" evidence="1">
    <location>
        <begin position="1"/>
        <end position="22"/>
    </location>
</feature>
<feature type="region of interest" description="Disordered" evidence="1">
    <location>
        <begin position="176"/>
        <end position="203"/>
    </location>
</feature>
<proteinExistence type="predicted"/>
<evidence type="ECO:0000313" key="2">
    <source>
        <dbReference type="EMBL" id="KYK60766.1"/>
    </source>
</evidence>
<evidence type="ECO:0000256" key="1">
    <source>
        <dbReference type="SAM" id="MobiDB-lite"/>
    </source>
</evidence>
<gene>
    <name evidence="2" type="ORF">DCS_01904</name>
</gene>
<evidence type="ECO:0000313" key="3">
    <source>
        <dbReference type="Proteomes" id="UP000076580"/>
    </source>
</evidence>
<dbReference type="InParanoid" id="A0A151GUH3"/>
<dbReference type="EMBL" id="LAYC01000001">
    <property type="protein sequence ID" value="KYK60766.1"/>
    <property type="molecule type" value="Genomic_DNA"/>
</dbReference>
<dbReference type="AlphaFoldDB" id="A0A151GUH3"/>
<feature type="compositionally biased region" description="Polar residues" evidence="1">
    <location>
        <begin position="1"/>
        <end position="16"/>
    </location>
</feature>
<dbReference type="Proteomes" id="UP000076580">
    <property type="component" value="Chromosome 01"/>
</dbReference>
<name>A0A151GUH3_DRECN</name>
<dbReference type="RefSeq" id="XP_040660118.1">
    <property type="nucleotide sequence ID" value="XM_040799235.1"/>
</dbReference>
<sequence>MHEVTATHSSAPTEQTFLEEDASRRASDLSALRCPWPVMLLEHTIGSPSMRINGVRAFVPVAYRYSRIASMSPHVLQAAMEPLSSLSLTLHRLTTSASTTARCDGRRDKGVRVVSTSKVCRASAAQRDSRDITSSRAAVAFHHALSSAFRDAASGMQSRGSEVCSEAGSIHAVRVASRSMPGGRDDGSKLSNGGRPEPGNGHVRRCLRDAQHATAAIMPSLVQETPPTHGSTGSRPPPTKGSMSAATSATA</sequence>
<organism evidence="2 3">
    <name type="scientific">Drechmeria coniospora</name>
    <name type="common">Nematophagous fungus</name>
    <name type="synonym">Meria coniospora</name>
    <dbReference type="NCBI Taxonomy" id="98403"/>
    <lineage>
        <taxon>Eukaryota</taxon>
        <taxon>Fungi</taxon>
        <taxon>Dikarya</taxon>
        <taxon>Ascomycota</taxon>
        <taxon>Pezizomycotina</taxon>
        <taxon>Sordariomycetes</taxon>
        <taxon>Hypocreomycetidae</taxon>
        <taxon>Hypocreales</taxon>
        <taxon>Ophiocordycipitaceae</taxon>
        <taxon>Drechmeria</taxon>
    </lineage>
</organism>
<keyword evidence="3" id="KW-1185">Reference proteome</keyword>
<feature type="compositionally biased region" description="Polar residues" evidence="1">
    <location>
        <begin position="222"/>
        <end position="234"/>
    </location>
</feature>
<accession>A0A151GUH3</accession>